<comment type="subcellular location">
    <subcellularLocation>
        <location evidence="1 13">Mitochondrion inner membrane</location>
        <topology evidence="1 13">Peripheral membrane protein</topology>
        <orientation evidence="1 13">Matrix side</orientation>
    </subcellularLocation>
</comment>
<dbReference type="GO" id="GO:0006123">
    <property type="term" value="P:mitochondrial electron transport, cytochrome c to oxygen"/>
    <property type="evidence" value="ECO:0007669"/>
    <property type="project" value="UniProtKB-UniRule"/>
</dbReference>
<dbReference type="GO" id="GO:0045277">
    <property type="term" value="C:respiratory chain complex IV"/>
    <property type="evidence" value="ECO:0007669"/>
    <property type="project" value="UniProtKB-UniRule"/>
</dbReference>
<dbReference type="InterPro" id="IPR003204">
    <property type="entry name" value="Cyt_c_oxidase_su5A/6"/>
</dbReference>
<reference evidence="14 15" key="1">
    <citation type="journal article" name="Sci. Rep.">
        <title>Genome-scale phylogenetic analyses confirm Olpidium as the closest living zoosporic fungus to the non-flagellated, terrestrial fungi.</title>
        <authorList>
            <person name="Chang Y."/>
            <person name="Rochon D."/>
            <person name="Sekimoto S."/>
            <person name="Wang Y."/>
            <person name="Chovatia M."/>
            <person name="Sandor L."/>
            <person name="Salamov A."/>
            <person name="Grigoriev I.V."/>
            <person name="Stajich J.E."/>
            <person name="Spatafora J.W."/>
        </authorList>
    </citation>
    <scope>NUCLEOTIDE SEQUENCE [LARGE SCALE GENOMIC DNA]</scope>
    <source>
        <strain evidence="14">S191</strain>
    </source>
</reference>
<dbReference type="InterPro" id="IPR036545">
    <property type="entry name" value="Cyt_c_oxidase_su5A/6_sf"/>
</dbReference>
<evidence type="ECO:0000256" key="5">
    <source>
        <dbReference type="ARBA" id="ARBA00022723"/>
    </source>
</evidence>
<name>A0A8H8DLX0_9FUNG</name>
<evidence type="ECO:0000256" key="7">
    <source>
        <dbReference type="ARBA" id="ARBA00022946"/>
    </source>
</evidence>
<dbReference type="EMBL" id="JAEFCI010001116">
    <property type="protein sequence ID" value="KAG5463118.1"/>
    <property type="molecule type" value="Genomic_DNA"/>
</dbReference>
<proteinExistence type="inferred from homology"/>
<evidence type="ECO:0000256" key="4">
    <source>
        <dbReference type="ARBA" id="ARBA00022617"/>
    </source>
</evidence>
<protein>
    <recommendedName>
        <fullName evidence="11 13">Cytochrome c oxidase subunit 6, mitochondrial</fullName>
    </recommendedName>
    <alternativeName>
        <fullName evidence="12 13">Cytochrome c oxidase polypeptide VI</fullName>
    </alternativeName>
</protein>
<comment type="caution">
    <text evidence="14">The sequence shown here is derived from an EMBL/GenBank/DDBJ whole genome shotgun (WGS) entry which is preliminary data.</text>
</comment>
<comment type="pathway">
    <text evidence="2 13">Energy metabolism; oxidative phosphorylation.</text>
</comment>
<dbReference type="GO" id="GO:0046872">
    <property type="term" value="F:metal ion binding"/>
    <property type="evidence" value="ECO:0007669"/>
    <property type="project" value="UniProtKB-UniRule"/>
</dbReference>
<dbReference type="OrthoDB" id="5778907at2759"/>
<evidence type="ECO:0000256" key="1">
    <source>
        <dbReference type="ARBA" id="ARBA00004443"/>
    </source>
</evidence>
<evidence type="ECO:0000256" key="11">
    <source>
        <dbReference type="ARBA" id="ARBA00070174"/>
    </source>
</evidence>
<evidence type="ECO:0000256" key="6">
    <source>
        <dbReference type="ARBA" id="ARBA00022792"/>
    </source>
</evidence>
<dbReference type="UniPathway" id="UPA00705"/>
<comment type="similarity">
    <text evidence="3 13">Belongs to the cytochrome c oxidase subunit 5A family.</text>
</comment>
<dbReference type="CDD" id="cd00923">
    <property type="entry name" value="Cyt_c_Oxidase_Va"/>
    <property type="match status" value="1"/>
</dbReference>
<keyword evidence="9 13" id="KW-0496">Mitochondrion</keyword>
<evidence type="ECO:0000256" key="8">
    <source>
        <dbReference type="ARBA" id="ARBA00023004"/>
    </source>
</evidence>
<keyword evidence="8 13" id="KW-0408">Iron</keyword>
<dbReference type="AlphaFoldDB" id="A0A8H8DLX0"/>
<keyword evidence="4 13" id="KW-0349">Heme</keyword>
<dbReference type="PANTHER" id="PTHR14200:SF11">
    <property type="entry name" value="CYTOCHROME C OXIDASE SUBUNIT 5A, MITOCHONDRIAL"/>
    <property type="match status" value="1"/>
</dbReference>
<organism evidence="14 15">
    <name type="scientific">Olpidium bornovanus</name>
    <dbReference type="NCBI Taxonomy" id="278681"/>
    <lineage>
        <taxon>Eukaryota</taxon>
        <taxon>Fungi</taxon>
        <taxon>Fungi incertae sedis</taxon>
        <taxon>Olpidiomycota</taxon>
        <taxon>Olpidiomycotina</taxon>
        <taxon>Olpidiomycetes</taxon>
        <taxon>Olpidiales</taxon>
        <taxon>Olpidiaceae</taxon>
        <taxon>Olpidium</taxon>
    </lineage>
</organism>
<dbReference type="SUPFAM" id="SSF48479">
    <property type="entry name" value="Cytochrome c oxidase subunit E"/>
    <property type="match status" value="1"/>
</dbReference>
<dbReference type="GO" id="GO:0005743">
    <property type="term" value="C:mitochondrial inner membrane"/>
    <property type="evidence" value="ECO:0007669"/>
    <property type="project" value="UniProtKB-SubCell"/>
</dbReference>
<evidence type="ECO:0000256" key="10">
    <source>
        <dbReference type="ARBA" id="ARBA00023136"/>
    </source>
</evidence>
<evidence type="ECO:0000313" key="14">
    <source>
        <dbReference type="EMBL" id="KAG5463118.1"/>
    </source>
</evidence>
<keyword evidence="7 13" id="KW-0809">Transit peptide</keyword>
<dbReference type="PANTHER" id="PTHR14200">
    <property type="entry name" value="CYTOCHROME C OXIDASE POLYPEPTIDE"/>
    <property type="match status" value="1"/>
</dbReference>
<keyword evidence="5 13" id="KW-0479">Metal-binding</keyword>
<dbReference type="Pfam" id="PF02284">
    <property type="entry name" value="COX5A"/>
    <property type="match status" value="1"/>
</dbReference>
<comment type="subunit">
    <text evidence="13">Component of the cytochrome c oxidase (complex IV, CIV), a multisubunit enzyme composed of a catalytic core of 3 subunits and several supernumerary subunits.</text>
</comment>
<evidence type="ECO:0000256" key="9">
    <source>
        <dbReference type="ARBA" id="ARBA00023128"/>
    </source>
</evidence>
<evidence type="ECO:0000256" key="3">
    <source>
        <dbReference type="ARBA" id="ARBA00007972"/>
    </source>
</evidence>
<dbReference type="Proteomes" id="UP000673691">
    <property type="component" value="Unassembled WGS sequence"/>
</dbReference>
<evidence type="ECO:0000313" key="15">
    <source>
        <dbReference type="Proteomes" id="UP000673691"/>
    </source>
</evidence>
<evidence type="ECO:0000256" key="12">
    <source>
        <dbReference type="ARBA" id="ARBA00082700"/>
    </source>
</evidence>
<gene>
    <name evidence="14" type="ORF">BJ554DRAFT_1644</name>
</gene>
<keyword evidence="15" id="KW-1185">Reference proteome</keyword>
<accession>A0A8H8DLX0</accession>
<comment type="function">
    <text evidence="13">Component of the cytochrome c oxidase, the last enzyme in the mitochondrial electron transport chain which drives oxidative phosphorylation. The respiratory chain contains 3 multisubunit complexes succinate dehydrogenase (complex II, CII), ubiquinol-cytochrome c oxidoreductase (cytochrome b-c1 complex, complex III, CIII) and cytochrome c oxidase (complex IV, CIV), that cooperate to transfer electrons derived from NADH and succinate to molecular oxygen, creating an electrochemical gradient over the inner membrane that drives transmembrane transport and the ATP synthase. Cytochrome c oxidase is the component of the respiratory chain that catalyzes the reduction of oxygen to water. Electrons originating from reduced cytochrome c in the intermembrane space (IMS) are transferred via the dinuclear copper A center (CU(A)) of subunit 2 and heme A of subunit 1 to the active site in subunit 1, a binuclear center (BNC) formed by heme A3 and copper B (CU(B)). The BNC reduces molecular oxygen to 2 water molecules using 4 electrons from cytochrome c in the IMS and 4 protons from the mitochondrial matrix.</text>
</comment>
<evidence type="ECO:0000256" key="2">
    <source>
        <dbReference type="ARBA" id="ARBA00004673"/>
    </source>
</evidence>
<sequence length="148" mass="17027">MEAFRLGARAAAFRAALVQPVRFPAANAAAAVRVAAQGRRTFMDESYDEVTTRYIEFFNECEENQELRRGCQNVFSYDLVPAPTVIEAALYASRRLNDFATAVRIFEALLEKTEDMKQYNDYLEVLGPLRKELGIPLREEMGYMWRTR</sequence>
<keyword evidence="10 13" id="KW-0472">Membrane</keyword>
<keyword evidence="6 13" id="KW-0999">Mitochondrion inner membrane</keyword>
<evidence type="ECO:0000256" key="13">
    <source>
        <dbReference type="RuleBase" id="RU368103"/>
    </source>
</evidence>
<dbReference type="FunFam" id="1.25.40.40:FF:000001">
    <property type="entry name" value="Cytochrome c oxidase subunit VI"/>
    <property type="match status" value="1"/>
</dbReference>
<dbReference type="Gene3D" id="1.25.40.40">
    <property type="entry name" value="Cytochrome c oxidase, subunit Va/VI"/>
    <property type="match status" value="1"/>
</dbReference>